<gene>
    <name evidence="1" type="ORF">LTS18_005164</name>
</gene>
<evidence type="ECO:0000313" key="2">
    <source>
        <dbReference type="Proteomes" id="UP001186974"/>
    </source>
</evidence>
<accession>A0ACC3DBE2</accession>
<dbReference type="EMBL" id="JAWDJW010006456">
    <property type="protein sequence ID" value="KAK3064658.1"/>
    <property type="molecule type" value="Genomic_DNA"/>
</dbReference>
<dbReference type="Proteomes" id="UP001186974">
    <property type="component" value="Unassembled WGS sequence"/>
</dbReference>
<organism evidence="1 2">
    <name type="scientific">Coniosporium uncinatum</name>
    <dbReference type="NCBI Taxonomy" id="93489"/>
    <lineage>
        <taxon>Eukaryota</taxon>
        <taxon>Fungi</taxon>
        <taxon>Dikarya</taxon>
        <taxon>Ascomycota</taxon>
        <taxon>Pezizomycotina</taxon>
        <taxon>Dothideomycetes</taxon>
        <taxon>Dothideomycetes incertae sedis</taxon>
        <taxon>Coniosporium</taxon>
    </lineage>
</organism>
<proteinExistence type="predicted"/>
<sequence>MAQHDDIPSRDEQAFRFSSAPIESFRPYTHPAKHLTHFRRAFYNREQVANDICYHDDRTHANRTFSHCSRGQCNGRGHHRPLPTAVAPTAPDNFTLVALLVLLSLAVAIAMVYGIVHLCRHIRQQRATLVSETRNEQTPSGAGRLHSAPMRASQSPTAYHRSAESPVLSHVRRYRVAPTAPPARPESVHLQDRNVHDHSGSADTVLPFGNNGPQATGSPAQPWPQSHFSVSSGSLGEVPSGWVTVDTPARTTHQAFDDAFI</sequence>
<protein>
    <submittedName>
        <fullName evidence="1">Uncharacterized protein</fullName>
    </submittedName>
</protein>
<keyword evidence="2" id="KW-1185">Reference proteome</keyword>
<name>A0ACC3DBE2_9PEZI</name>
<evidence type="ECO:0000313" key="1">
    <source>
        <dbReference type="EMBL" id="KAK3064658.1"/>
    </source>
</evidence>
<comment type="caution">
    <text evidence="1">The sequence shown here is derived from an EMBL/GenBank/DDBJ whole genome shotgun (WGS) entry which is preliminary data.</text>
</comment>
<reference evidence="1" key="1">
    <citation type="submission" date="2024-09" db="EMBL/GenBank/DDBJ databases">
        <title>Black Yeasts Isolated from many extreme environments.</title>
        <authorList>
            <person name="Coleine C."/>
            <person name="Stajich J.E."/>
            <person name="Selbmann L."/>
        </authorList>
    </citation>
    <scope>NUCLEOTIDE SEQUENCE</scope>
    <source>
        <strain evidence="1">CCFEE 5737</strain>
    </source>
</reference>